<dbReference type="RefSeq" id="XP_037161299.1">
    <property type="nucleotide sequence ID" value="XM_037311837.1"/>
</dbReference>
<accession>A0A8H6FNL8</accession>
<feature type="region of interest" description="Disordered" evidence="1">
    <location>
        <begin position="1"/>
        <end position="20"/>
    </location>
</feature>
<proteinExistence type="predicted"/>
<evidence type="ECO:0000256" key="1">
    <source>
        <dbReference type="SAM" id="MobiDB-lite"/>
    </source>
</evidence>
<evidence type="ECO:0000313" key="3">
    <source>
        <dbReference type="Proteomes" id="UP000578531"/>
    </source>
</evidence>
<evidence type="ECO:0000313" key="2">
    <source>
        <dbReference type="EMBL" id="KAF6231867.1"/>
    </source>
</evidence>
<gene>
    <name evidence="2" type="ORF">HO173_009950</name>
</gene>
<dbReference type="OrthoDB" id="5390564at2759"/>
<feature type="compositionally biased region" description="Polar residues" evidence="1">
    <location>
        <begin position="120"/>
        <end position="131"/>
    </location>
</feature>
<comment type="caution">
    <text evidence="2">The sequence shown here is derived from an EMBL/GenBank/DDBJ whole genome shotgun (WGS) entry which is preliminary data.</text>
</comment>
<feature type="region of interest" description="Disordered" evidence="1">
    <location>
        <begin position="508"/>
        <end position="623"/>
    </location>
</feature>
<protein>
    <submittedName>
        <fullName evidence="2">Uncharacterized protein</fullName>
    </submittedName>
</protein>
<keyword evidence="3" id="KW-1185">Reference proteome</keyword>
<feature type="region of interest" description="Disordered" evidence="1">
    <location>
        <begin position="82"/>
        <end position="188"/>
    </location>
</feature>
<sequence length="623" mass="69504">MSGDQTHGLIAPPDHRDISGEEAWARRCSLPAIAPWIPQNVKTETSSPQDALSTRLPSTLHAVEEDHQPQTSEAHSLLYSISQWQPPPNQPTGQQPSKRRTKLVPVPRTRPPSARLLASIRQNKQSSTQPQGPRPPVLPRNPGRNERIPGTYGKDLLDGRIGIRPRNKESAELQQLKSSRSSCDEKGTGLSRSMKIIIQQFMVANGYICPHLHIPHWEKPVFRDSLRVRLDLHNTFITTKETRDEQRSIKSAWTSVDGYISEQSREWRAQGVFEQVQVTARPTFAAFTKGWTDRNWDGSTGDFTRARKLTAMSPVMSVSTDDADKESKPTDSQRFREAKRKEMVLDGDTEASVNSSCARLEPPLKRSGQDGPNNQAKKRARTRSKYEYVDHVHDEGNGLDFTRPEEKSLPIVIDTIHHARAMMLDLAPMSAKNLAVMQQDWTSHGFPSLLAEMLTLGRAYTATMGKYFDNALYLMSLLEGSDHWKASHMKVELDCACQKGGVAPEQLQNERIPDPSDPSNSQVKVRHSHEREDPIPDRSLDGKVSDRLIPQPGDTKVDRSSQGQGVAPDPLHIGIASNPPVVRTEMAQVDHLDQPTAATPDQVRNEVINPEAASKTTKNPCTS</sequence>
<dbReference type="EMBL" id="JACCJC010000053">
    <property type="protein sequence ID" value="KAF6231867.1"/>
    <property type="molecule type" value="Genomic_DNA"/>
</dbReference>
<organism evidence="2 3">
    <name type="scientific">Letharia columbiana</name>
    <dbReference type="NCBI Taxonomy" id="112416"/>
    <lineage>
        <taxon>Eukaryota</taxon>
        <taxon>Fungi</taxon>
        <taxon>Dikarya</taxon>
        <taxon>Ascomycota</taxon>
        <taxon>Pezizomycotina</taxon>
        <taxon>Lecanoromycetes</taxon>
        <taxon>OSLEUM clade</taxon>
        <taxon>Lecanoromycetidae</taxon>
        <taxon>Lecanorales</taxon>
        <taxon>Lecanorineae</taxon>
        <taxon>Parmeliaceae</taxon>
        <taxon>Letharia</taxon>
    </lineage>
</organism>
<feature type="compositionally biased region" description="Basic and acidic residues" evidence="1">
    <location>
        <begin position="325"/>
        <end position="344"/>
    </location>
</feature>
<dbReference type="Proteomes" id="UP000578531">
    <property type="component" value="Unassembled WGS sequence"/>
</dbReference>
<name>A0A8H6FNL8_9LECA</name>
<feature type="region of interest" description="Disordered" evidence="1">
    <location>
        <begin position="316"/>
        <end position="384"/>
    </location>
</feature>
<feature type="compositionally biased region" description="Basic and acidic residues" evidence="1">
    <location>
        <begin position="529"/>
        <end position="546"/>
    </location>
</feature>
<reference evidence="2 3" key="1">
    <citation type="journal article" date="2020" name="Genomics">
        <title>Complete, high-quality genomes from long-read metagenomic sequencing of two wolf lichen thalli reveals enigmatic genome architecture.</title>
        <authorList>
            <person name="McKenzie S.K."/>
            <person name="Walston R.F."/>
            <person name="Allen J.L."/>
        </authorList>
    </citation>
    <scope>NUCLEOTIDE SEQUENCE [LARGE SCALE GENOMIC DNA]</scope>
    <source>
        <strain evidence="2">WasteWater2</strain>
    </source>
</reference>
<dbReference type="GeneID" id="59291598"/>
<feature type="compositionally biased region" description="Polar residues" evidence="1">
    <location>
        <begin position="172"/>
        <end position="181"/>
    </location>
</feature>
<feature type="compositionally biased region" description="Polar residues" evidence="1">
    <location>
        <begin position="614"/>
        <end position="623"/>
    </location>
</feature>
<dbReference type="AlphaFoldDB" id="A0A8H6FNL8"/>